<dbReference type="Gene3D" id="3.20.20.30">
    <property type="entry name" value="Luciferase-like domain"/>
    <property type="match status" value="1"/>
</dbReference>
<evidence type="ECO:0000256" key="2">
    <source>
        <dbReference type="ARBA" id="ARBA00022643"/>
    </source>
</evidence>
<keyword evidence="3" id="KW-0560">Oxidoreductase</keyword>
<dbReference type="Pfam" id="PF00296">
    <property type="entry name" value="Bac_luciferase"/>
    <property type="match status" value="1"/>
</dbReference>
<evidence type="ECO:0000313" key="6">
    <source>
        <dbReference type="EMBL" id="GAA3614261.1"/>
    </source>
</evidence>
<dbReference type="InterPro" id="IPR050172">
    <property type="entry name" value="SsuD_RutA_monooxygenase"/>
</dbReference>
<feature type="domain" description="Luciferase-like" evidence="5">
    <location>
        <begin position="11"/>
        <end position="232"/>
    </location>
</feature>
<dbReference type="InterPro" id="IPR036661">
    <property type="entry name" value="Luciferase-like_sf"/>
</dbReference>
<dbReference type="NCBIfam" id="TIGR03619">
    <property type="entry name" value="F420_Rv2161c"/>
    <property type="match status" value="1"/>
</dbReference>
<evidence type="ECO:0000256" key="1">
    <source>
        <dbReference type="ARBA" id="ARBA00022630"/>
    </source>
</evidence>
<dbReference type="PANTHER" id="PTHR42847:SF4">
    <property type="entry name" value="ALKANESULFONATE MONOOXYGENASE-RELATED"/>
    <property type="match status" value="1"/>
</dbReference>
<evidence type="ECO:0000256" key="3">
    <source>
        <dbReference type="ARBA" id="ARBA00023002"/>
    </source>
</evidence>
<proteinExistence type="predicted"/>
<evidence type="ECO:0000313" key="7">
    <source>
        <dbReference type="Proteomes" id="UP001501490"/>
    </source>
</evidence>
<reference evidence="7" key="1">
    <citation type="journal article" date="2019" name="Int. J. Syst. Evol. Microbiol.">
        <title>The Global Catalogue of Microorganisms (GCM) 10K type strain sequencing project: providing services to taxonomists for standard genome sequencing and annotation.</title>
        <authorList>
            <consortium name="The Broad Institute Genomics Platform"/>
            <consortium name="The Broad Institute Genome Sequencing Center for Infectious Disease"/>
            <person name="Wu L."/>
            <person name="Ma J."/>
        </authorList>
    </citation>
    <scope>NUCLEOTIDE SEQUENCE [LARGE SCALE GENOMIC DNA]</scope>
    <source>
        <strain evidence="7">JCM 16929</strain>
    </source>
</reference>
<keyword evidence="7" id="KW-1185">Reference proteome</keyword>
<keyword evidence="1" id="KW-0285">Flavoprotein</keyword>
<keyword evidence="4" id="KW-0503">Monooxygenase</keyword>
<protein>
    <submittedName>
        <fullName evidence="6">TIGR03619 family F420-dependent LLM class oxidoreductase</fullName>
    </submittedName>
</protein>
<gene>
    <name evidence="6" type="ORF">GCM10022236_15200</name>
</gene>
<accession>A0ABP6ZN68</accession>
<dbReference type="SUPFAM" id="SSF51679">
    <property type="entry name" value="Bacterial luciferase-like"/>
    <property type="match status" value="1"/>
</dbReference>
<evidence type="ECO:0000259" key="5">
    <source>
        <dbReference type="Pfam" id="PF00296"/>
    </source>
</evidence>
<organism evidence="6 7">
    <name type="scientific">Microlunatus ginsengisoli</name>
    <dbReference type="NCBI Taxonomy" id="363863"/>
    <lineage>
        <taxon>Bacteria</taxon>
        <taxon>Bacillati</taxon>
        <taxon>Actinomycetota</taxon>
        <taxon>Actinomycetes</taxon>
        <taxon>Propionibacteriales</taxon>
        <taxon>Propionibacteriaceae</taxon>
        <taxon>Microlunatus</taxon>
    </lineage>
</organism>
<evidence type="ECO:0000256" key="4">
    <source>
        <dbReference type="ARBA" id="ARBA00023033"/>
    </source>
</evidence>
<sequence>MRFAVMYNTAGYGTDPDALVRVARHAEACGFESILFPEHIALHPGATLGGHPIPPTLAVADPLECLTFVAAATDRLLLGTAVLLLPYRHPVVLAKQLATIDLLSRGRLRLLTVGLGTIEREAGATGVDFASRGRRADEAIDVLRALWTGGPEGVSYEGEFFAFTDLCVFPQPSGPLPIHVGGSSRAAARRAGRRGDGFFPGGMLLHAEREAQLDLVRSTARAAGREPAAIEYTRWGSIDLTPARVAGYAAQGVDRLVVSPSIGPVQDQLEELSAFAEQHIAG</sequence>
<dbReference type="InterPro" id="IPR011251">
    <property type="entry name" value="Luciferase-like_dom"/>
</dbReference>
<keyword evidence="2" id="KW-0288">FMN</keyword>
<dbReference type="InterPro" id="IPR019921">
    <property type="entry name" value="Lucif-like_OxRdtase_Rv2161c"/>
</dbReference>
<dbReference type="PANTHER" id="PTHR42847">
    <property type="entry name" value="ALKANESULFONATE MONOOXYGENASE"/>
    <property type="match status" value="1"/>
</dbReference>
<dbReference type="Proteomes" id="UP001501490">
    <property type="component" value="Unassembled WGS sequence"/>
</dbReference>
<name>A0ABP6ZN68_9ACTN</name>
<dbReference type="EMBL" id="BAABAB010000010">
    <property type="protein sequence ID" value="GAA3614261.1"/>
    <property type="molecule type" value="Genomic_DNA"/>
</dbReference>
<comment type="caution">
    <text evidence="6">The sequence shown here is derived from an EMBL/GenBank/DDBJ whole genome shotgun (WGS) entry which is preliminary data.</text>
</comment>